<organism evidence="3 4">
    <name type="scientific">Bibersteinia trehalosi Y31</name>
    <dbReference type="NCBI Taxonomy" id="1261658"/>
    <lineage>
        <taxon>Bacteria</taxon>
        <taxon>Pseudomonadati</taxon>
        <taxon>Pseudomonadota</taxon>
        <taxon>Gammaproteobacteria</taxon>
        <taxon>Pasteurellales</taxon>
        <taxon>Pasteurellaceae</taxon>
        <taxon>Bibersteinia</taxon>
    </lineage>
</organism>
<keyword evidence="1" id="KW-0479">Metal-binding</keyword>
<evidence type="ECO:0000313" key="3">
    <source>
        <dbReference type="EMBL" id="OAQ14572.1"/>
    </source>
</evidence>
<dbReference type="PATRIC" id="fig|1261658.3.peg.1900"/>
<dbReference type="InterPro" id="IPR036163">
    <property type="entry name" value="HMA_dom_sf"/>
</dbReference>
<dbReference type="PROSITE" id="PS01047">
    <property type="entry name" value="HMA_1"/>
    <property type="match status" value="1"/>
</dbReference>
<dbReference type="RefSeq" id="WP_064318881.1">
    <property type="nucleotide sequence ID" value="NZ_JACI01000002.1"/>
</dbReference>
<dbReference type="Proteomes" id="UP000078358">
    <property type="component" value="Unassembled WGS sequence"/>
</dbReference>
<dbReference type="FunFam" id="3.30.70.100:FF:000001">
    <property type="entry name" value="ATPase copper transporting beta"/>
    <property type="match status" value="1"/>
</dbReference>
<dbReference type="InterPro" id="IPR006121">
    <property type="entry name" value="HMA_dom"/>
</dbReference>
<evidence type="ECO:0000259" key="2">
    <source>
        <dbReference type="PROSITE" id="PS50846"/>
    </source>
</evidence>
<dbReference type="Gene3D" id="3.30.70.100">
    <property type="match status" value="1"/>
</dbReference>
<reference evidence="3 4" key="1">
    <citation type="submission" date="2014-01" db="EMBL/GenBank/DDBJ databases">
        <authorList>
            <person name="Zuccon D."/>
        </authorList>
    </citation>
    <scope>NUCLEOTIDE SEQUENCE [LARGE SCALE GENOMIC DNA]</scope>
    <source>
        <strain evidence="3 4">Y31</strain>
    </source>
</reference>
<dbReference type="PROSITE" id="PS50846">
    <property type="entry name" value="HMA_2"/>
    <property type="match status" value="1"/>
</dbReference>
<sequence>MTTITLQLEGLHCGHCVRSVENALSALATVRAVKVDLATQTAVVESDETLTTLIEAIVEIGFDAKEA</sequence>
<comment type="caution">
    <text evidence="3">The sequence shown here is derived from an EMBL/GenBank/DDBJ whole genome shotgun (WGS) entry which is preliminary data.</text>
</comment>
<protein>
    <submittedName>
        <fullName evidence="3">Copper-binding protein</fullName>
    </submittedName>
</protein>
<dbReference type="AlphaFoldDB" id="A0A179CXQ0"/>
<name>A0A179CXQ0_BIBTR</name>
<feature type="domain" description="HMA" evidence="2">
    <location>
        <begin position="2"/>
        <end position="65"/>
    </location>
</feature>
<evidence type="ECO:0000256" key="1">
    <source>
        <dbReference type="ARBA" id="ARBA00022723"/>
    </source>
</evidence>
<dbReference type="GO" id="GO:0046872">
    <property type="term" value="F:metal ion binding"/>
    <property type="evidence" value="ECO:0007669"/>
    <property type="project" value="UniProtKB-KW"/>
</dbReference>
<dbReference type="SUPFAM" id="SSF55008">
    <property type="entry name" value="HMA, heavy metal-associated domain"/>
    <property type="match status" value="1"/>
</dbReference>
<dbReference type="InterPro" id="IPR017969">
    <property type="entry name" value="Heavy-metal-associated_CS"/>
</dbReference>
<dbReference type="Pfam" id="PF00403">
    <property type="entry name" value="HMA"/>
    <property type="match status" value="1"/>
</dbReference>
<gene>
    <name evidence="3" type="ORF">F480_09510</name>
</gene>
<accession>A0A179CXQ0</accession>
<evidence type="ECO:0000313" key="4">
    <source>
        <dbReference type="Proteomes" id="UP000078358"/>
    </source>
</evidence>
<dbReference type="CDD" id="cd00371">
    <property type="entry name" value="HMA"/>
    <property type="match status" value="1"/>
</dbReference>
<dbReference type="EMBL" id="JACI01000002">
    <property type="protein sequence ID" value="OAQ14572.1"/>
    <property type="molecule type" value="Genomic_DNA"/>
</dbReference>
<proteinExistence type="predicted"/>